<reference evidence="1 2" key="1">
    <citation type="journal article" date="2018" name="Int. J. Syst. Evol. Microbiol.">
        <title>Parvibium lacunae gen. nov., sp. nov., a new member of the family Alcaligenaceae isolated from a freshwater pond.</title>
        <authorList>
            <person name="Chen W.M."/>
            <person name="Xie P.B."/>
            <person name="Hsu M.Y."/>
            <person name="Sheu S.Y."/>
        </authorList>
    </citation>
    <scope>NUCLEOTIDE SEQUENCE [LARGE SCALE GENOMIC DNA]</scope>
    <source>
        <strain evidence="1 2">KMB9</strain>
    </source>
</reference>
<dbReference type="EMBL" id="QPGB01000001">
    <property type="protein sequence ID" value="RCS59501.1"/>
    <property type="molecule type" value="Genomic_DNA"/>
</dbReference>
<dbReference type="InterPro" id="IPR029033">
    <property type="entry name" value="His_PPase_superfam"/>
</dbReference>
<keyword evidence="2" id="KW-1185">Reference proteome</keyword>
<gene>
    <name evidence="1" type="ORF">DU000_01870</name>
</gene>
<comment type="caution">
    <text evidence="1">The sequence shown here is derived from an EMBL/GenBank/DDBJ whole genome shotgun (WGS) entry which is preliminary data.</text>
</comment>
<dbReference type="Proteomes" id="UP000252357">
    <property type="component" value="Unassembled WGS sequence"/>
</dbReference>
<dbReference type="RefSeq" id="WP_114401651.1">
    <property type="nucleotide sequence ID" value="NZ_QPGB01000001.1"/>
</dbReference>
<dbReference type="AlphaFoldDB" id="A0A368L7L9"/>
<evidence type="ECO:0000313" key="2">
    <source>
        <dbReference type="Proteomes" id="UP000252357"/>
    </source>
</evidence>
<organism evidence="1 2">
    <name type="scientific">Parvibium lacunae</name>
    <dbReference type="NCBI Taxonomy" id="1888893"/>
    <lineage>
        <taxon>Bacteria</taxon>
        <taxon>Pseudomonadati</taxon>
        <taxon>Pseudomonadota</taxon>
        <taxon>Betaproteobacteria</taxon>
        <taxon>Burkholderiales</taxon>
        <taxon>Alcaligenaceae</taxon>
        <taxon>Parvibium</taxon>
    </lineage>
</organism>
<dbReference type="Gene3D" id="3.40.50.1240">
    <property type="entry name" value="Phosphoglycerate mutase-like"/>
    <property type="match status" value="1"/>
</dbReference>
<name>A0A368L7L9_9BURK</name>
<dbReference type="SMART" id="SM00855">
    <property type="entry name" value="PGAM"/>
    <property type="match status" value="1"/>
</dbReference>
<dbReference type="InterPro" id="IPR013078">
    <property type="entry name" value="His_Pase_superF_clade-1"/>
</dbReference>
<dbReference type="SUPFAM" id="SSF53254">
    <property type="entry name" value="Phosphoglycerate mutase-like"/>
    <property type="match status" value="1"/>
</dbReference>
<dbReference type="OrthoDB" id="9814783at2"/>
<sequence>MNLILWRHAEAEENLRESYATDLRRQLTDRGHKQAQKVAAWLQQHLPPSSLVIASPAIRTRQTASALTDSFKIDESLAPDADVSAVLAAADWPNGQISDKQQSQRYDTVVIVGHQPTLGYVASLLLAGEEQRWSIKKGAVWWLSARQRERDAQVVLRTVISPDFL</sequence>
<dbReference type="CDD" id="cd07067">
    <property type="entry name" value="HP_PGM_like"/>
    <property type="match status" value="1"/>
</dbReference>
<dbReference type="Pfam" id="PF00300">
    <property type="entry name" value="His_Phos_1"/>
    <property type="match status" value="1"/>
</dbReference>
<protein>
    <submittedName>
        <fullName evidence="1">Histidine phosphatase family protein</fullName>
    </submittedName>
</protein>
<accession>A0A368L7L9</accession>
<evidence type="ECO:0000313" key="1">
    <source>
        <dbReference type="EMBL" id="RCS59501.1"/>
    </source>
</evidence>
<proteinExistence type="predicted"/>